<dbReference type="AlphaFoldDB" id="A0A317EGE8"/>
<dbReference type="PROSITE" id="PS00178">
    <property type="entry name" value="AA_TRNA_LIGASE_I"/>
    <property type="match status" value="1"/>
</dbReference>
<evidence type="ECO:0000256" key="3">
    <source>
        <dbReference type="ARBA" id="ARBA00022598"/>
    </source>
</evidence>
<dbReference type="InterPro" id="IPR000924">
    <property type="entry name" value="Glu/Gln-tRNA-synth"/>
</dbReference>
<comment type="catalytic activity">
    <reaction evidence="8">
        <text>tRNA(Glu) + L-glutamate + ATP = L-glutamyl-tRNA(Glu) + AMP + diphosphate</text>
        <dbReference type="Rhea" id="RHEA:23540"/>
        <dbReference type="Rhea" id="RHEA-COMP:9663"/>
        <dbReference type="Rhea" id="RHEA-COMP:9680"/>
        <dbReference type="ChEBI" id="CHEBI:29985"/>
        <dbReference type="ChEBI" id="CHEBI:30616"/>
        <dbReference type="ChEBI" id="CHEBI:33019"/>
        <dbReference type="ChEBI" id="CHEBI:78442"/>
        <dbReference type="ChEBI" id="CHEBI:78520"/>
        <dbReference type="ChEBI" id="CHEBI:456215"/>
        <dbReference type="EC" id="6.1.1.17"/>
    </reaction>
</comment>
<evidence type="ECO:0000313" key="11">
    <source>
        <dbReference type="EMBL" id="PWR25672.1"/>
    </source>
</evidence>
<accession>A0A317EGE8</accession>
<keyword evidence="6 8" id="KW-0648">Protein biosynthesis</keyword>
<dbReference type="RefSeq" id="WP_109901886.1">
    <property type="nucleotide sequence ID" value="NZ_QGLE01000001.1"/>
</dbReference>
<dbReference type="Pfam" id="PF19269">
    <property type="entry name" value="Anticodon_2"/>
    <property type="match status" value="1"/>
</dbReference>
<comment type="similarity">
    <text evidence="1 8">Belongs to the class-I aminoacyl-tRNA synthetase family. Glutamate--tRNA ligase type 1 subfamily.</text>
</comment>
<dbReference type="PRINTS" id="PR00987">
    <property type="entry name" value="TRNASYNTHGLU"/>
</dbReference>
<proteinExistence type="inferred from homology"/>
<dbReference type="InterPro" id="IPR004527">
    <property type="entry name" value="Glu-tRNA-ligase_bac/mito"/>
</dbReference>
<dbReference type="PANTHER" id="PTHR43311:SF2">
    <property type="entry name" value="GLUTAMATE--TRNA LIGASE, MITOCHONDRIAL-RELATED"/>
    <property type="match status" value="1"/>
</dbReference>
<keyword evidence="7 8" id="KW-0030">Aminoacyl-tRNA synthetase</keyword>
<dbReference type="NCBIfam" id="TIGR00464">
    <property type="entry name" value="gltX_bact"/>
    <property type="match status" value="1"/>
</dbReference>
<dbReference type="Proteomes" id="UP000245461">
    <property type="component" value="Unassembled WGS sequence"/>
</dbReference>
<dbReference type="GO" id="GO:0005737">
    <property type="term" value="C:cytoplasm"/>
    <property type="evidence" value="ECO:0007669"/>
    <property type="project" value="UniProtKB-SubCell"/>
</dbReference>
<comment type="function">
    <text evidence="8">Catalyzes the attachment of glutamate to tRNA(Glu) in a two-step reaction: glutamate is first activated by ATP to form Glu-AMP and then transferred to the acceptor end of tRNA(Glu).</text>
</comment>
<dbReference type="InterPro" id="IPR049940">
    <property type="entry name" value="GluQ/Sye"/>
</dbReference>
<evidence type="ECO:0000259" key="9">
    <source>
        <dbReference type="Pfam" id="PF00749"/>
    </source>
</evidence>
<keyword evidence="2 8" id="KW-0963">Cytoplasm</keyword>
<dbReference type="GO" id="GO:0004818">
    <property type="term" value="F:glutamate-tRNA ligase activity"/>
    <property type="evidence" value="ECO:0007669"/>
    <property type="project" value="UniProtKB-UniRule"/>
</dbReference>
<feature type="binding site" evidence="8">
    <location>
        <position position="242"/>
    </location>
    <ligand>
        <name>ATP</name>
        <dbReference type="ChEBI" id="CHEBI:30616"/>
    </ligand>
</feature>
<organism evidence="11 12">
    <name type="scientific">Zavarzinia aquatilis</name>
    <dbReference type="NCBI Taxonomy" id="2211142"/>
    <lineage>
        <taxon>Bacteria</taxon>
        <taxon>Pseudomonadati</taxon>
        <taxon>Pseudomonadota</taxon>
        <taxon>Alphaproteobacteria</taxon>
        <taxon>Rhodospirillales</taxon>
        <taxon>Zavarziniaceae</taxon>
        <taxon>Zavarzinia</taxon>
    </lineage>
</organism>
<name>A0A317EGE8_9PROT</name>
<feature type="domain" description="Aminoacyl-tRNA synthetase class I anticodon-binding" evidence="10">
    <location>
        <begin position="365"/>
        <end position="437"/>
    </location>
</feature>
<evidence type="ECO:0000256" key="4">
    <source>
        <dbReference type="ARBA" id="ARBA00022741"/>
    </source>
</evidence>
<evidence type="ECO:0000256" key="8">
    <source>
        <dbReference type="HAMAP-Rule" id="MF_00022"/>
    </source>
</evidence>
<dbReference type="InterPro" id="IPR045462">
    <property type="entry name" value="aa-tRNA-synth_I_cd-bd"/>
</dbReference>
<comment type="subunit">
    <text evidence="8">Monomer.</text>
</comment>
<feature type="short sequence motif" description="'HIGH' region" evidence="8">
    <location>
        <begin position="8"/>
        <end position="18"/>
    </location>
</feature>
<comment type="caution">
    <text evidence="8">Lacks conserved residue(s) required for the propagation of feature annotation.</text>
</comment>
<keyword evidence="4 8" id="KW-0547">Nucleotide-binding</keyword>
<dbReference type="GO" id="GO:0000049">
    <property type="term" value="F:tRNA binding"/>
    <property type="evidence" value="ECO:0007669"/>
    <property type="project" value="InterPro"/>
</dbReference>
<keyword evidence="5 8" id="KW-0067">ATP-binding</keyword>
<dbReference type="SUPFAM" id="SSF52374">
    <property type="entry name" value="Nucleotidylyl transferase"/>
    <property type="match status" value="1"/>
</dbReference>
<sequence length="438" mass="47688">MVAVRFAPSPTGRLHVGNARIALVNWLFARKHGGSFLLRLDDTDRERSTAEFAAAIEEDLRWLGLDWDAFARESDRFPRYDEAIAALKASGRLYPAWETAEELELRRKLQIAQHRPPVYDRAALKLGEADKARLTAERGAPHWRFRLDGRRLSWPDLVKGETVVDTASLSDPVLIRSDGQPLYTLTSVVDDIDFAISHVIRGEDHVTNTGVQIELFEALGGAVPAFGHLSLLVDGTGAGLSKRLGSLSLASLRAEGIEALAVDALLARLGTADPVEPVAARDALIEGFDLSRFGKAPARFDPSELRTLSAHVLQHLDFETVRERLPAGADAAFWQAVRGNIAVVGDAADWWQVVTGPVERVEIEDARGVLAVAADLLPAELDGESWGRWTSAIAAATGAKGKALFLPLRLALTGRAHGPEMKTILPLIKSQEIKSRLA</sequence>
<dbReference type="HAMAP" id="MF_00022">
    <property type="entry name" value="Glu_tRNA_synth_type1"/>
    <property type="match status" value="1"/>
</dbReference>
<dbReference type="Pfam" id="PF00749">
    <property type="entry name" value="tRNA-synt_1c"/>
    <property type="match status" value="1"/>
</dbReference>
<keyword evidence="3 8" id="KW-0436">Ligase</keyword>
<keyword evidence="12" id="KW-1185">Reference proteome</keyword>
<dbReference type="GO" id="GO:0006424">
    <property type="term" value="P:glutamyl-tRNA aminoacylation"/>
    <property type="evidence" value="ECO:0007669"/>
    <property type="project" value="UniProtKB-UniRule"/>
</dbReference>
<dbReference type="OrthoDB" id="9807503at2"/>
<comment type="caution">
    <text evidence="11">The sequence shown here is derived from an EMBL/GenBank/DDBJ whole genome shotgun (WGS) entry which is preliminary data.</text>
</comment>
<evidence type="ECO:0000313" key="12">
    <source>
        <dbReference type="Proteomes" id="UP000245461"/>
    </source>
</evidence>
<gene>
    <name evidence="8" type="primary">gltX</name>
    <name evidence="11" type="ORF">DKG74_01535</name>
</gene>
<evidence type="ECO:0000256" key="2">
    <source>
        <dbReference type="ARBA" id="ARBA00022490"/>
    </source>
</evidence>
<feature type="domain" description="Glutamyl/glutaminyl-tRNA synthetase class Ib catalytic" evidence="9">
    <location>
        <begin position="2"/>
        <end position="306"/>
    </location>
</feature>
<reference evidence="11 12" key="1">
    <citation type="submission" date="2018-05" db="EMBL/GenBank/DDBJ databases">
        <title>Zavarzinia sp. HR-AS.</title>
        <authorList>
            <person name="Lee Y."/>
            <person name="Jeon C.O."/>
        </authorList>
    </citation>
    <scope>NUCLEOTIDE SEQUENCE [LARGE SCALE GENOMIC DNA]</scope>
    <source>
        <strain evidence="11 12">HR-AS</strain>
    </source>
</reference>
<dbReference type="Gene3D" id="3.40.50.620">
    <property type="entry name" value="HUPs"/>
    <property type="match status" value="1"/>
</dbReference>
<dbReference type="InterPro" id="IPR008925">
    <property type="entry name" value="aa_tRNA-synth_I_cd-bd_sf"/>
</dbReference>
<evidence type="ECO:0000256" key="7">
    <source>
        <dbReference type="ARBA" id="ARBA00023146"/>
    </source>
</evidence>
<dbReference type="InterPro" id="IPR020751">
    <property type="entry name" value="aa-tRNA-synth_I_codon-bd_sub2"/>
</dbReference>
<comment type="subcellular location">
    <subcellularLocation>
        <location evidence="8">Cytoplasm</location>
    </subcellularLocation>
</comment>
<dbReference type="InterPro" id="IPR014729">
    <property type="entry name" value="Rossmann-like_a/b/a_fold"/>
</dbReference>
<evidence type="ECO:0000256" key="1">
    <source>
        <dbReference type="ARBA" id="ARBA00007894"/>
    </source>
</evidence>
<dbReference type="InterPro" id="IPR001412">
    <property type="entry name" value="aa-tRNA-synth_I_CS"/>
</dbReference>
<dbReference type="EMBL" id="QGLE01000001">
    <property type="protein sequence ID" value="PWR25672.1"/>
    <property type="molecule type" value="Genomic_DNA"/>
</dbReference>
<evidence type="ECO:0000256" key="6">
    <source>
        <dbReference type="ARBA" id="ARBA00022917"/>
    </source>
</evidence>
<dbReference type="SUPFAM" id="SSF48163">
    <property type="entry name" value="An anticodon-binding domain of class I aminoacyl-tRNA synthetases"/>
    <property type="match status" value="1"/>
</dbReference>
<dbReference type="InterPro" id="IPR020058">
    <property type="entry name" value="Glu/Gln-tRNA-synth_Ib_cat-dom"/>
</dbReference>
<evidence type="ECO:0000259" key="10">
    <source>
        <dbReference type="Pfam" id="PF19269"/>
    </source>
</evidence>
<protein>
    <recommendedName>
        <fullName evidence="8">Glutamate--tRNA ligase</fullName>
        <ecNumber evidence="8">6.1.1.17</ecNumber>
    </recommendedName>
    <alternativeName>
        <fullName evidence="8">Glutamyl-tRNA synthetase</fullName>
        <shortName evidence="8">GluRS</shortName>
    </alternativeName>
</protein>
<dbReference type="PANTHER" id="PTHR43311">
    <property type="entry name" value="GLUTAMATE--TRNA LIGASE"/>
    <property type="match status" value="1"/>
</dbReference>
<dbReference type="EC" id="6.1.1.17" evidence="8"/>
<dbReference type="GO" id="GO:0005524">
    <property type="term" value="F:ATP binding"/>
    <property type="evidence" value="ECO:0007669"/>
    <property type="project" value="UniProtKB-UniRule"/>
</dbReference>
<evidence type="ECO:0000256" key="5">
    <source>
        <dbReference type="ARBA" id="ARBA00022840"/>
    </source>
</evidence>
<dbReference type="Gene3D" id="1.10.10.350">
    <property type="match status" value="1"/>
</dbReference>
<feature type="short sequence motif" description="'KMSKS' region" evidence="8">
    <location>
        <begin position="239"/>
        <end position="243"/>
    </location>
</feature>